<proteinExistence type="predicted"/>
<keyword evidence="1" id="KW-1133">Transmembrane helix</keyword>
<evidence type="ECO:0000313" key="2">
    <source>
        <dbReference type="EMBL" id="MCX2938594.1"/>
    </source>
</evidence>
<evidence type="ECO:0000313" key="3">
    <source>
        <dbReference type="Proteomes" id="UP001300745"/>
    </source>
</evidence>
<dbReference type="RefSeq" id="WP_265998338.1">
    <property type="nucleotide sequence ID" value="NZ_JAPJDN010000015.1"/>
</dbReference>
<keyword evidence="1" id="KW-0812">Transmembrane</keyword>
<evidence type="ECO:0008006" key="4">
    <source>
        <dbReference type="Google" id="ProtNLM"/>
    </source>
</evidence>
<keyword evidence="3" id="KW-1185">Reference proteome</keyword>
<organism evidence="2 3">
    <name type="scientific">Mycobacterium pinniadriaticum</name>
    <dbReference type="NCBI Taxonomy" id="2994102"/>
    <lineage>
        <taxon>Bacteria</taxon>
        <taxon>Bacillati</taxon>
        <taxon>Actinomycetota</taxon>
        <taxon>Actinomycetes</taxon>
        <taxon>Mycobacteriales</taxon>
        <taxon>Mycobacteriaceae</taxon>
        <taxon>Mycobacterium</taxon>
    </lineage>
</organism>
<dbReference type="Proteomes" id="UP001300745">
    <property type="component" value="Unassembled WGS sequence"/>
</dbReference>
<comment type="caution">
    <text evidence="2">The sequence shown here is derived from an EMBL/GenBank/DDBJ whole genome shotgun (WGS) entry which is preliminary data.</text>
</comment>
<name>A0ABT3SGG0_9MYCO</name>
<evidence type="ECO:0000256" key="1">
    <source>
        <dbReference type="SAM" id="Phobius"/>
    </source>
</evidence>
<keyword evidence="1" id="KW-0472">Membrane</keyword>
<accession>A0ABT3SGG0</accession>
<sequence length="185" mass="19972">MLFSASENGPIDVGDELMRAISVIFGASAAYMIGATGIAASAHASTYGIELNGQYLVTSNGDWAKTNDVHHDEQTVRQVWTIATSCDRPTVCTGHLTSSEGWDADINYTEDRWLVHRTVPNWQPCNDGSASPGNQLYMFWPVDARGQHSANESLLAGIDTTKGLSGACGRNLPLVVTIPMRLQSM</sequence>
<gene>
    <name evidence="2" type="ORF">ORI27_17995</name>
</gene>
<dbReference type="EMBL" id="JAPJDO010000015">
    <property type="protein sequence ID" value="MCX2938594.1"/>
    <property type="molecule type" value="Genomic_DNA"/>
</dbReference>
<reference evidence="2 3" key="1">
    <citation type="submission" date="2022-11" db="EMBL/GenBank/DDBJ databases">
        <title>Mycobacterium sp. nov.</title>
        <authorList>
            <person name="Papic B."/>
            <person name="Spicic S."/>
            <person name="Duvnjak S."/>
        </authorList>
    </citation>
    <scope>NUCLEOTIDE SEQUENCE [LARGE SCALE GENOMIC DNA]</scope>
    <source>
        <strain evidence="2 3">CVI_P4</strain>
    </source>
</reference>
<feature type="transmembrane region" description="Helical" evidence="1">
    <location>
        <begin position="20"/>
        <end position="40"/>
    </location>
</feature>
<protein>
    <recommendedName>
        <fullName evidence="4">Secreted protein</fullName>
    </recommendedName>
</protein>